<dbReference type="Proteomes" id="UP001165287">
    <property type="component" value="Unassembled WGS sequence"/>
</dbReference>
<comment type="caution">
    <text evidence="2">The sequence shown here is derived from an EMBL/GenBank/DDBJ whole genome shotgun (WGS) entry which is preliminary data.</text>
</comment>
<reference evidence="2" key="1">
    <citation type="submission" date="2024-05" db="EMBL/GenBank/DDBJ databases">
        <title>Metabacillus sp. nov., isolated from the rhizosphere soil of tomato plants.</title>
        <authorList>
            <person name="Ma R."/>
        </authorList>
    </citation>
    <scope>NUCLEOTIDE SEQUENCE</scope>
    <source>
        <strain evidence="2">DBTR6</strain>
    </source>
</reference>
<proteinExistence type="predicted"/>
<feature type="chain" id="PRO_5046190158" evidence="1">
    <location>
        <begin position="20"/>
        <end position="339"/>
    </location>
</feature>
<evidence type="ECO:0000313" key="2">
    <source>
        <dbReference type="EMBL" id="MBZ5752884.1"/>
    </source>
</evidence>
<name>A0ABS7UXC0_9BACI</name>
<keyword evidence="3" id="KW-1185">Reference proteome</keyword>
<dbReference type="InterPro" id="IPR052944">
    <property type="entry name" value="Sporulation_related"/>
</dbReference>
<gene>
    <name evidence="2" type="ORF">K9V48_22270</name>
</gene>
<evidence type="ECO:0000313" key="3">
    <source>
        <dbReference type="Proteomes" id="UP001165287"/>
    </source>
</evidence>
<dbReference type="Gene3D" id="2.50.20.10">
    <property type="entry name" value="Lipoprotein localisation LolA/LolB/LppX"/>
    <property type="match status" value="1"/>
</dbReference>
<dbReference type="PANTHER" id="PTHR37507:SF2">
    <property type="entry name" value="SPORULATION PROTEIN YDCC"/>
    <property type="match status" value="1"/>
</dbReference>
<keyword evidence="1" id="KW-0732">Signal</keyword>
<dbReference type="PANTHER" id="PTHR37507">
    <property type="entry name" value="SPORULATION PROTEIN YDCC"/>
    <property type="match status" value="1"/>
</dbReference>
<dbReference type="EMBL" id="JAIQUM010000073">
    <property type="protein sequence ID" value="MBZ5752884.1"/>
    <property type="molecule type" value="Genomic_DNA"/>
</dbReference>
<accession>A0ABS7UXC0</accession>
<dbReference type="InterPro" id="IPR029046">
    <property type="entry name" value="LolA/LolB/LppX"/>
</dbReference>
<dbReference type="PROSITE" id="PS51257">
    <property type="entry name" value="PROKAR_LIPOPROTEIN"/>
    <property type="match status" value="1"/>
</dbReference>
<evidence type="ECO:0000256" key="1">
    <source>
        <dbReference type="SAM" id="SignalP"/>
    </source>
</evidence>
<sequence length="339" mass="37783">MKKSWVLLLVGLFTVLLLAGCGEKSQADVVQALEKKTEEMSGYKAKGKMTLQTGSEPQVYEIEIWHKGPTYYRVNLKNSQKEQSQMILRNDEGVFVLTPALNKSFRFQSDWPQNSSQAYLFESLVKDIANDPEAKFSAVEDKYVFETKTNYQNNKMLPTQEITFNKKELSPTMVKVMDTDRNPLVVVEFTSFELNTSFDDNSFDVEKNMSSAQIEVPTMATGDREPFAVKYPLEQPAGVDLVEEKEVDTENGKRVILTFGGEKSFTLIQESAEIAAPASASTSTYMNGQPADLGFTIGAISESSLTWSYDGVDYMLASEDLSEDEMLTIAKSVQGQGGK</sequence>
<organism evidence="2 3">
    <name type="scientific">Metabacillus rhizolycopersici</name>
    <dbReference type="NCBI Taxonomy" id="2875709"/>
    <lineage>
        <taxon>Bacteria</taxon>
        <taxon>Bacillati</taxon>
        <taxon>Bacillota</taxon>
        <taxon>Bacilli</taxon>
        <taxon>Bacillales</taxon>
        <taxon>Bacillaceae</taxon>
        <taxon>Metabacillus</taxon>
    </lineage>
</organism>
<keyword evidence="2" id="KW-0449">Lipoprotein</keyword>
<feature type="signal peptide" evidence="1">
    <location>
        <begin position="1"/>
        <end position="19"/>
    </location>
</feature>
<dbReference type="SUPFAM" id="SSF89392">
    <property type="entry name" value="Prokaryotic lipoproteins and lipoprotein localization factors"/>
    <property type="match status" value="1"/>
</dbReference>
<dbReference type="RefSeq" id="WP_224141323.1">
    <property type="nucleotide sequence ID" value="NZ_JAIQUM010000073.1"/>
</dbReference>
<protein>
    <submittedName>
        <fullName evidence="2">Outer membrane lipoprotein carrier protein LolA</fullName>
    </submittedName>
</protein>